<evidence type="ECO:0000313" key="6">
    <source>
        <dbReference type="Proteomes" id="UP001600424"/>
    </source>
</evidence>
<dbReference type="SUPFAM" id="SSF53850">
    <property type="entry name" value="Periplasmic binding protein-like II"/>
    <property type="match status" value="1"/>
</dbReference>
<dbReference type="RefSeq" id="WP_386250630.1">
    <property type="nucleotide sequence ID" value="NZ_JBHTRV010000025.1"/>
</dbReference>
<dbReference type="Proteomes" id="UP001600424">
    <property type="component" value="Unassembled WGS sequence"/>
</dbReference>
<gene>
    <name evidence="5" type="ORF">ACFQ63_27995</name>
</gene>
<reference evidence="5 6" key="1">
    <citation type="submission" date="2024-09" db="EMBL/GenBank/DDBJ databases">
        <title>The Natural Products Discovery Center: Release of the First 8490 Sequenced Strains for Exploring Actinobacteria Biosynthetic Diversity.</title>
        <authorList>
            <person name="Kalkreuter E."/>
            <person name="Kautsar S.A."/>
            <person name="Yang D."/>
            <person name="Bader C.D."/>
            <person name="Teijaro C.N."/>
            <person name="Fluegel L."/>
            <person name="Davis C.M."/>
            <person name="Simpson J.R."/>
            <person name="Lauterbach L."/>
            <person name="Steele A.D."/>
            <person name="Gui C."/>
            <person name="Meng S."/>
            <person name="Li G."/>
            <person name="Viehrig K."/>
            <person name="Ye F."/>
            <person name="Su P."/>
            <person name="Kiefer A.F."/>
            <person name="Nichols A."/>
            <person name="Cepeda A.J."/>
            <person name="Yan W."/>
            <person name="Fan B."/>
            <person name="Jiang Y."/>
            <person name="Adhikari A."/>
            <person name="Zheng C.-J."/>
            <person name="Schuster L."/>
            <person name="Cowan T.M."/>
            <person name="Smanski M.J."/>
            <person name="Chevrette M.G."/>
            <person name="De Carvalho L.P.S."/>
            <person name="Shen B."/>
        </authorList>
    </citation>
    <scope>NUCLEOTIDE SEQUENCE [LARGE SCALE GENOMIC DNA]</scope>
    <source>
        <strain evidence="5 6">NPDC056472</strain>
    </source>
</reference>
<proteinExistence type="inferred from homology"/>
<dbReference type="PANTHER" id="PTHR43649:SF14">
    <property type="entry name" value="BLR3389 PROTEIN"/>
    <property type="match status" value="1"/>
</dbReference>
<dbReference type="InterPro" id="IPR006061">
    <property type="entry name" value="SBP_1_CS"/>
</dbReference>
<feature type="signal peptide" evidence="4">
    <location>
        <begin position="1"/>
        <end position="25"/>
    </location>
</feature>
<evidence type="ECO:0000256" key="4">
    <source>
        <dbReference type="SAM" id="SignalP"/>
    </source>
</evidence>
<accession>A0ABW6J0T4</accession>
<organism evidence="5 6">
    <name type="scientific">Streptomyces wedmorensis</name>
    <dbReference type="NCBI Taxonomy" id="43759"/>
    <lineage>
        <taxon>Bacteria</taxon>
        <taxon>Bacillati</taxon>
        <taxon>Actinomycetota</taxon>
        <taxon>Actinomycetes</taxon>
        <taxon>Kitasatosporales</taxon>
        <taxon>Streptomycetaceae</taxon>
        <taxon>Streptomyces</taxon>
    </lineage>
</organism>
<evidence type="ECO:0000256" key="2">
    <source>
        <dbReference type="ARBA" id="ARBA00022448"/>
    </source>
</evidence>
<dbReference type="InterPro" id="IPR006059">
    <property type="entry name" value="SBP"/>
</dbReference>
<evidence type="ECO:0000313" key="5">
    <source>
        <dbReference type="EMBL" id="MFE5983531.1"/>
    </source>
</evidence>
<dbReference type="PANTHER" id="PTHR43649">
    <property type="entry name" value="ARABINOSE-BINDING PROTEIN-RELATED"/>
    <property type="match status" value="1"/>
</dbReference>
<dbReference type="PROSITE" id="PS51257">
    <property type="entry name" value="PROKAR_LIPOPROTEIN"/>
    <property type="match status" value="1"/>
</dbReference>
<keyword evidence="2" id="KW-0813">Transport</keyword>
<dbReference type="PROSITE" id="PS01037">
    <property type="entry name" value="SBP_BACTERIAL_1"/>
    <property type="match status" value="1"/>
</dbReference>
<keyword evidence="6" id="KW-1185">Reference proteome</keyword>
<sequence>MRTHSTRRLLGALAVLASFTMTATACGSDEPDTGAVSATPPDVNAALERGGKVTVWAWEPTLKKVAEDFEKKYPNVDIELVNAGTGDEQYTALQNALTAGSGAPDVAQIEYYALDQFTIGKFIEDLSPYGAQRWGTSFTIGPWDAVTGDKAVYALPMDSGPMAFFYNKKVFDKHGITVPTTWDEYVQAARALHKADPRVFITNDTGDAGATTSLIWQAGGRPYKTDGTDVTIDFTDEGTRKYATTWQELLDEKLVAPISTWSDAWYKGLADGSIATLSIGAWMPANFTSGVPSAAGDWRVAPLPQWTEGDKTTAENGGSSLAMPKAAKNKELAYAFTEFATTGTGATTRVDQGAFPATRADLESKAFLDTKFPYFGGQQANQIFAESARNVGPDWTYLPYQVYANSIFNDTVGKAYISSTTLSESLKAWQDASVKYGNDHGFTVNK</sequence>
<dbReference type="CDD" id="cd13585">
    <property type="entry name" value="PBP2_TMBP_like"/>
    <property type="match status" value="1"/>
</dbReference>
<dbReference type="EMBL" id="JBHTRV010000025">
    <property type="protein sequence ID" value="MFE5983531.1"/>
    <property type="molecule type" value="Genomic_DNA"/>
</dbReference>
<keyword evidence="3 4" id="KW-0732">Signal</keyword>
<name>A0ABW6J0T4_STRWE</name>
<comment type="similarity">
    <text evidence="1">Belongs to the bacterial solute-binding protein 1 family.</text>
</comment>
<evidence type="ECO:0000256" key="1">
    <source>
        <dbReference type="ARBA" id="ARBA00008520"/>
    </source>
</evidence>
<comment type="caution">
    <text evidence="5">The sequence shown here is derived from an EMBL/GenBank/DDBJ whole genome shotgun (WGS) entry which is preliminary data.</text>
</comment>
<feature type="chain" id="PRO_5047384636" evidence="4">
    <location>
        <begin position="26"/>
        <end position="446"/>
    </location>
</feature>
<protein>
    <submittedName>
        <fullName evidence="5">ABC transporter substrate-binding protein</fullName>
    </submittedName>
</protein>
<dbReference type="InterPro" id="IPR050490">
    <property type="entry name" value="Bact_solute-bd_prot1"/>
</dbReference>
<evidence type="ECO:0000256" key="3">
    <source>
        <dbReference type="ARBA" id="ARBA00022729"/>
    </source>
</evidence>
<dbReference type="Gene3D" id="3.40.190.10">
    <property type="entry name" value="Periplasmic binding protein-like II"/>
    <property type="match status" value="1"/>
</dbReference>
<dbReference type="Pfam" id="PF01547">
    <property type="entry name" value="SBP_bac_1"/>
    <property type="match status" value="1"/>
</dbReference>